<dbReference type="AlphaFoldDB" id="A0A0D7B637"/>
<dbReference type="Proteomes" id="UP000054007">
    <property type="component" value="Unassembled WGS sequence"/>
</dbReference>
<evidence type="ECO:0000313" key="1">
    <source>
        <dbReference type="EMBL" id="KIY65654.1"/>
    </source>
</evidence>
<protein>
    <submittedName>
        <fullName evidence="1">Uncharacterized protein</fullName>
    </submittedName>
</protein>
<accession>A0A0D7B637</accession>
<gene>
    <name evidence="1" type="ORF">CYLTODRAFT_424171</name>
</gene>
<keyword evidence="2" id="KW-1185">Reference proteome</keyword>
<name>A0A0D7B637_9AGAR</name>
<evidence type="ECO:0000313" key="2">
    <source>
        <dbReference type="Proteomes" id="UP000054007"/>
    </source>
</evidence>
<dbReference type="EMBL" id="KN880582">
    <property type="protein sequence ID" value="KIY65654.1"/>
    <property type="molecule type" value="Genomic_DNA"/>
</dbReference>
<dbReference type="STRING" id="1314674.A0A0D7B637"/>
<dbReference type="SUPFAM" id="SSF52058">
    <property type="entry name" value="L domain-like"/>
    <property type="match status" value="1"/>
</dbReference>
<dbReference type="OrthoDB" id="3063971at2759"/>
<sequence>MAYFASDMNVRQTLFTTNQAPSIEESQAIHAVLAQLRAEHDLLTSRLATVEAMIPRLKVCLHPIRYIPGNILQRVFEYATPWCFADGTEENTFPPRSSGLHSPWSLSHVCQNWRAICLSTPKLWTALRLPTPESDYWQPISTQILERTTEKIKTSIQRSEPHLSRLYQVEDFVRVVKAPILLEMIARCRCLRVDSFDRRRYSQSALFIDHLFLRLTSLSLNLEKGPHAVKVRAPRLRNLELCAAYINWESTPPDLPWEQIRVYTSTGSDLEFIGFMDNLEEINIEAYDTMGGPEIRGTVLPTVRRLELRYVNDDFLPAGVCNELFTRYSFTSLHTLVLHDTYRLYLEKDDSLSFVGFSLPSVIKLSLLFGRAEHVRGILLATPNVQSLHIESPANPELLVDCSGTLGCASVGDLRGLKHLSISQNLYKDLSAMNAALKSLRRFRLPLEVISFYSRIQRRDGREMSKGEWIADLQRRMASLLRQWTETGIHVQYHYDAEHKFP</sequence>
<organism evidence="1 2">
    <name type="scientific">Cylindrobasidium torrendii FP15055 ss-10</name>
    <dbReference type="NCBI Taxonomy" id="1314674"/>
    <lineage>
        <taxon>Eukaryota</taxon>
        <taxon>Fungi</taxon>
        <taxon>Dikarya</taxon>
        <taxon>Basidiomycota</taxon>
        <taxon>Agaricomycotina</taxon>
        <taxon>Agaricomycetes</taxon>
        <taxon>Agaricomycetidae</taxon>
        <taxon>Agaricales</taxon>
        <taxon>Marasmiineae</taxon>
        <taxon>Physalacriaceae</taxon>
        <taxon>Cylindrobasidium</taxon>
    </lineage>
</organism>
<reference evidence="1 2" key="1">
    <citation type="journal article" date="2015" name="Fungal Genet. Biol.">
        <title>Evolution of novel wood decay mechanisms in Agaricales revealed by the genome sequences of Fistulina hepatica and Cylindrobasidium torrendii.</title>
        <authorList>
            <person name="Floudas D."/>
            <person name="Held B.W."/>
            <person name="Riley R."/>
            <person name="Nagy L.G."/>
            <person name="Koehler G."/>
            <person name="Ransdell A.S."/>
            <person name="Younus H."/>
            <person name="Chow J."/>
            <person name="Chiniquy J."/>
            <person name="Lipzen A."/>
            <person name="Tritt A."/>
            <person name="Sun H."/>
            <person name="Haridas S."/>
            <person name="LaButti K."/>
            <person name="Ohm R.A."/>
            <person name="Kues U."/>
            <person name="Blanchette R.A."/>
            <person name="Grigoriev I.V."/>
            <person name="Minto R.E."/>
            <person name="Hibbett D.S."/>
        </authorList>
    </citation>
    <scope>NUCLEOTIDE SEQUENCE [LARGE SCALE GENOMIC DNA]</scope>
    <source>
        <strain evidence="1 2">FP15055 ss-10</strain>
    </source>
</reference>
<proteinExistence type="predicted"/>
<dbReference type="InterPro" id="IPR032675">
    <property type="entry name" value="LRR_dom_sf"/>
</dbReference>
<dbReference type="Gene3D" id="3.80.10.10">
    <property type="entry name" value="Ribonuclease Inhibitor"/>
    <property type="match status" value="1"/>
</dbReference>